<name>Q6II56_DROME</name>
<proteinExistence type="predicted"/>
<dbReference type="AlphaFoldDB" id="Q6II56"/>
<organism evidence="2">
    <name type="scientific">Drosophila melanogaster</name>
    <name type="common">Fruit fly</name>
    <dbReference type="NCBI Taxonomy" id="7227"/>
    <lineage>
        <taxon>Eukaryota</taxon>
        <taxon>Metazoa</taxon>
        <taxon>Ecdysozoa</taxon>
        <taxon>Arthropoda</taxon>
        <taxon>Hexapoda</taxon>
        <taxon>Insecta</taxon>
        <taxon>Pterygota</taxon>
        <taxon>Neoptera</taxon>
        <taxon>Endopterygota</taxon>
        <taxon>Diptera</taxon>
        <taxon>Brachycera</taxon>
        <taxon>Muscomorpha</taxon>
        <taxon>Ephydroidea</taxon>
        <taxon>Drosophilidae</taxon>
        <taxon>Drosophila</taxon>
        <taxon>Sophophora</taxon>
    </lineage>
</organism>
<reference evidence="2" key="1">
    <citation type="journal article" date="2003" name="Genome Biol.">
        <title>An integrated gene annotation and transcriptional profiling approach towards the full gene content of the Drosophila genome.</title>
        <authorList>
            <person name="Hild M."/>
            <person name="Beckmann B."/>
            <person name="Haas S.A."/>
            <person name="Koch B."/>
            <person name="Solovyev V."/>
            <person name="Busold C."/>
            <person name="Fellenberg K."/>
            <person name="Boutros M."/>
            <person name="Vingron M."/>
            <person name="Sauer F."/>
            <person name="Hoheisel J.D."/>
            <person name="Paro R."/>
        </authorList>
    </citation>
    <scope>NUCLEOTIDE SEQUENCE</scope>
</reference>
<sequence length="185" mass="20686">MMAMTGAQLSRTEGESEPNGVKVPRNEGPCINLSIGSRVAYHHISKYNRFGSLGTTNVGWLIDRGTWWASIPKPEHQNKKHRFWPALISRALNGSITKLGLRWGSPSNRELQARRVREFNRISTEIELKMPPRIFLGGGPPRKRLTSQSPRSRSRSRSRRHESVAVAMAMAMPTSGHPGNSSTPH</sequence>
<feature type="region of interest" description="Disordered" evidence="1">
    <location>
        <begin position="132"/>
        <end position="163"/>
    </location>
</feature>
<evidence type="ECO:0000256" key="1">
    <source>
        <dbReference type="SAM" id="MobiDB-lite"/>
    </source>
</evidence>
<feature type="region of interest" description="Disordered" evidence="1">
    <location>
        <begin position="1"/>
        <end position="25"/>
    </location>
</feature>
<protein>
    <submittedName>
        <fullName evidence="2">HDC19672</fullName>
    </submittedName>
</protein>
<gene>
    <name evidence="2" type="ORF">HDC19672</name>
</gene>
<dbReference type="EMBL" id="BK003210">
    <property type="protein sequence ID" value="DAA03410.1"/>
    <property type="molecule type" value="Genomic_DNA"/>
</dbReference>
<evidence type="ECO:0000313" key="2">
    <source>
        <dbReference type="EMBL" id="DAA03410.1"/>
    </source>
</evidence>
<accession>Q6II56</accession>